<keyword evidence="4" id="KW-1185">Reference proteome</keyword>
<dbReference type="AlphaFoldDB" id="A0AAE3RCQ9"/>
<evidence type="ECO:0000259" key="2">
    <source>
        <dbReference type="PROSITE" id="PS50164"/>
    </source>
</evidence>
<dbReference type="PROSITE" id="PS50164">
    <property type="entry name" value="GIY_YIG"/>
    <property type="match status" value="1"/>
</dbReference>
<evidence type="ECO:0000256" key="1">
    <source>
        <dbReference type="ARBA" id="ARBA00007435"/>
    </source>
</evidence>
<comment type="similarity">
    <text evidence="1">Belongs to the UPF0213 family.</text>
</comment>
<dbReference type="SUPFAM" id="SSF82771">
    <property type="entry name" value="GIY-YIG endonuclease"/>
    <property type="match status" value="1"/>
</dbReference>
<dbReference type="InterPro" id="IPR000305">
    <property type="entry name" value="GIY-YIG_endonuc"/>
</dbReference>
<sequence length="93" mass="11032">MSYYVYIITNPGKTTLYTGVTNDLERRLAEHRANRGNNASFAGKYYCYKLLYYEIVQNIHDAISRESEIKLMNHNTKVTLIQKENPKMDFIWF</sequence>
<organism evidence="3 4">
    <name type="scientific">Xanthocytophaga agilis</name>
    <dbReference type="NCBI Taxonomy" id="3048010"/>
    <lineage>
        <taxon>Bacteria</taxon>
        <taxon>Pseudomonadati</taxon>
        <taxon>Bacteroidota</taxon>
        <taxon>Cytophagia</taxon>
        <taxon>Cytophagales</taxon>
        <taxon>Rhodocytophagaceae</taxon>
        <taxon>Xanthocytophaga</taxon>
    </lineage>
</organism>
<dbReference type="Pfam" id="PF01541">
    <property type="entry name" value="GIY-YIG"/>
    <property type="match status" value="1"/>
</dbReference>
<dbReference type="Gene3D" id="3.40.1440.10">
    <property type="entry name" value="GIY-YIG endonuclease"/>
    <property type="match status" value="1"/>
</dbReference>
<dbReference type="EMBL" id="JASJOU010000016">
    <property type="protein sequence ID" value="MDJ1505432.1"/>
    <property type="molecule type" value="Genomic_DNA"/>
</dbReference>
<dbReference type="SMART" id="SM00465">
    <property type="entry name" value="GIYc"/>
    <property type="match status" value="1"/>
</dbReference>
<evidence type="ECO:0000313" key="4">
    <source>
        <dbReference type="Proteomes" id="UP001232063"/>
    </source>
</evidence>
<reference evidence="3" key="1">
    <citation type="submission" date="2023-05" db="EMBL/GenBank/DDBJ databases">
        <authorList>
            <person name="Zhang X."/>
        </authorList>
    </citation>
    <scope>NUCLEOTIDE SEQUENCE</scope>
    <source>
        <strain evidence="3">BD1B2-1</strain>
    </source>
</reference>
<protein>
    <submittedName>
        <fullName evidence="3">GIY-YIG nuclease family protein</fullName>
    </submittedName>
</protein>
<comment type="caution">
    <text evidence="3">The sequence shown here is derived from an EMBL/GenBank/DDBJ whole genome shotgun (WGS) entry which is preliminary data.</text>
</comment>
<gene>
    <name evidence="3" type="ORF">QNI22_32550</name>
</gene>
<evidence type="ECO:0000313" key="3">
    <source>
        <dbReference type="EMBL" id="MDJ1505432.1"/>
    </source>
</evidence>
<feature type="domain" description="GIY-YIG" evidence="2">
    <location>
        <begin position="1"/>
        <end position="80"/>
    </location>
</feature>
<dbReference type="Proteomes" id="UP001232063">
    <property type="component" value="Unassembled WGS sequence"/>
</dbReference>
<proteinExistence type="inferred from homology"/>
<dbReference type="PANTHER" id="PTHR34477">
    <property type="entry name" value="UPF0213 PROTEIN YHBQ"/>
    <property type="match status" value="1"/>
</dbReference>
<dbReference type="PANTHER" id="PTHR34477:SF5">
    <property type="entry name" value="BSL5627 PROTEIN"/>
    <property type="match status" value="1"/>
</dbReference>
<name>A0AAE3RCQ9_9BACT</name>
<accession>A0AAE3RCQ9</accession>
<dbReference type="InterPro" id="IPR050190">
    <property type="entry name" value="UPF0213_domain"/>
</dbReference>
<dbReference type="InterPro" id="IPR035901">
    <property type="entry name" value="GIY-YIG_endonuc_sf"/>
</dbReference>